<sequence length="164" mass="18249">MDVYDVTTKTTPDCLDIFCMNSPCPSGGRRDRGAVSEERAFVSSCGGSMFSPRWQWWNADERKFGHHREQRNISHFYKPELEAAGTADVTSIDKNVGVVEMAPNYLPPSNISCEMRSATFEKPVASVTDGVGGQEQAMNLRLMRRLISKRATSALTINLFPTPL</sequence>
<accession>A0A9N7UKC3</accession>
<name>A0A9N7UKC3_PLEPL</name>
<organism evidence="1 2">
    <name type="scientific">Pleuronectes platessa</name>
    <name type="common">European plaice</name>
    <dbReference type="NCBI Taxonomy" id="8262"/>
    <lineage>
        <taxon>Eukaryota</taxon>
        <taxon>Metazoa</taxon>
        <taxon>Chordata</taxon>
        <taxon>Craniata</taxon>
        <taxon>Vertebrata</taxon>
        <taxon>Euteleostomi</taxon>
        <taxon>Actinopterygii</taxon>
        <taxon>Neopterygii</taxon>
        <taxon>Teleostei</taxon>
        <taxon>Neoteleostei</taxon>
        <taxon>Acanthomorphata</taxon>
        <taxon>Carangaria</taxon>
        <taxon>Pleuronectiformes</taxon>
        <taxon>Pleuronectoidei</taxon>
        <taxon>Pleuronectidae</taxon>
        <taxon>Pleuronectes</taxon>
    </lineage>
</organism>
<dbReference type="AlphaFoldDB" id="A0A9N7UKC3"/>
<evidence type="ECO:0000313" key="1">
    <source>
        <dbReference type="EMBL" id="CAB1431668.1"/>
    </source>
</evidence>
<gene>
    <name evidence="1" type="ORF">PLEPLA_LOCUS19725</name>
</gene>
<reference evidence="1" key="1">
    <citation type="submission" date="2020-03" db="EMBL/GenBank/DDBJ databases">
        <authorList>
            <person name="Weist P."/>
        </authorList>
    </citation>
    <scope>NUCLEOTIDE SEQUENCE</scope>
</reference>
<protein>
    <submittedName>
        <fullName evidence="1">Uncharacterized protein</fullName>
    </submittedName>
</protein>
<evidence type="ECO:0000313" key="2">
    <source>
        <dbReference type="Proteomes" id="UP001153269"/>
    </source>
</evidence>
<dbReference type="Proteomes" id="UP001153269">
    <property type="component" value="Unassembled WGS sequence"/>
</dbReference>
<comment type="caution">
    <text evidence="1">The sequence shown here is derived from an EMBL/GenBank/DDBJ whole genome shotgun (WGS) entry which is preliminary data.</text>
</comment>
<dbReference type="EMBL" id="CADEAL010001358">
    <property type="protein sequence ID" value="CAB1431668.1"/>
    <property type="molecule type" value="Genomic_DNA"/>
</dbReference>
<proteinExistence type="predicted"/>
<keyword evidence="2" id="KW-1185">Reference proteome</keyword>